<evidence type="ECO:0000256" key="1">
    <source>
        <dbReference type="SAM" id="MobiDB-lite"/>
    </source>
</evidence>
<protein>
    <submittedName>
        <fullName evidence="3">Uncharacterized protein</fullName>
    </submittedName>
</protein>
<keyword evidence="2" id="KW-1185">Reference proteome</keyword>
<organism evidence="2 3">
    <name type="scientific">Romanomermis culicivorax</name>
    <name type="common">Nematode worm</name>
    <dbReference type="NCBI Taxonomy" id="13658"/>
    <lineage>
        <taxon>Eukaryota</taxon>
        <taxon>Metazoa</taxon>
        <taxon>Ecdysozoa</taxon>
        <taxon>Nematoda</taxon>
        <taxon>Enoplea</taxon>
        <taxon>Dorylaimia</taxon>
        <taxon>Mermithida</taxon>
        <taxon>Mermithoidea</taxon>
        <taxon>Mermithidae</taxon>
        <taxon>Romanomermis</taxon>
    </lineage>
</organism>
<proteinExistence type="predicted"/>
<accession>A0A915KZL6</accession>
<name>A0A915KZL6_ROMCU</name>
<evidence type="ECO:0000313" key="2">
    <source>
        <dbReference type="Proteomes" id="UP000887565"/>
    </source>
</evidence>
<sequence>MESVGIPGGSPWAITGARGTGVPSVGRYDGIRLTSPVVFGVVDGFMLTGVAYLGGGGGKVDNGVTETTAA</sequence>
<evidence type="ECO:0000313" key="3">
    <source>
        <dbReference type="WBParaSite" id="nRc.2.0.1.t42952-RA"/>
    </source>
</evidence>
<dbReference type="AlphaFoldDB" id="A0A915KZL6"/>
<dbReference type="Proteomes" id="UP000887565">
    <property type="component" value="Unplaced"/>
</dbReference>
<dbReference type="WBParaSite" id="nRc.2.0.1.t42952-RA">
    <property type="protein sequence ID" value="nRc.2.0.1.t42952-RA"/>
    <property type="gene ID" value="nRc.2.0.1.g42952"/>
</dbReference>
<feature type="region of interest" description="Disordered" evidence="1">
    <location>
        <begin position="1"/>
        <end position="21"/>
    </location>
</feature>
<reference evidence="3" key="1">
    <citation type="submission" date="2022-11" db="UniProtKB">
        <authorList>
            <consortium name="WormBaseParasite"/>
        </authorList>
    </citation>
    <scope>IDENTIFICATION</scope>
</reference>